<reference evidence="3" key="1">
    <citation type="journal article" date="2021" name="PeerJ">
        <title>Extensive microbial diversity within the chicken gut microbiome revealed by metagenomics and culture.</title>
        <authorList>
            <person name="Gilroy R."/>
            <person name="Ravi A."/>
            <person name="Getino M."/>
            <person name="Pursley I."/>
            <person name="Horton D.L."/>
            <person name="Alikhan N.F."/>
            <person name="Baker D."/>
            <person name="Gharbi K."/>
            <person name="Hall N."/>
            <person name="Watson M."/>
            <person name="Adriaenssens E.M."/>
            <person name="Foster-Nyarko E."/>
            <person name="Jarju S."/>
            <person name="Secka A."/>
            <person name="Antonio M."/>
            <person name="Oren A."/>
            <person name="Chaudhuri R.R."/>
            <person name="La Ragione R."/>
            <person name="Hildebrand F."/>
            <person name="Pallen M.J."/>
        </authorList>
    </citation>
    <scope>NUCLEOTIDE SEQUENCE</scope>
    <source>
        <strain evidence="3">ChiSjej1B19-5720</strain>
    </source>
</reference>
<keyword evidence="1" id="KW-0472">Membrane</keyword>
<dbReference type="Proteomes" id="UP000823842">
    <property type="component" value="Unassembled WGS sequence"/>
</dbReference>
<organism evidence="3 4">
    <name type="scientific">Candidatus Blautia faecavium</name>
    <dbReference type="NCBI Taxonomy" id="2838487"/>
    <lineage>
        <taxon>Bacteria</taxon>
        <taxon>Bacillati</taxon>
        <taxon>Bacillota</taxon>
        <taxon>Clostridia</taxon>
        <taxon>Lachnospirales</taxon>
        <taxon>Lachnospiraceae</taxon>
        <taxon>Blautia</taxon>
    </lineage>
</organism>
<feature type="transmembrane region" description="Helical" evidence="1">
    <location>
        <begin position="124"/>
        <end position="143"/>
    </location>
</feature>
<evidence type="ECO:0000259" key="2">
    <source>
        <dbReference type="PROSITE" id="PS50887"/>
    </source>
</evidence>
<sequence length="364" mass="40962">MESILLSVGARALFGLIAGLFYKAAKKSKYPKAGILLVSSIGRPIHTFCVYLFMGIFFSEMGYTVSDTLKGASRPDYLVFMIIVDAIVLGCYIFCRSAYMKRLMYRARAVDKLNAVVGENKWKIAALLIAVMISSISVAVYFTNRISSVMEYYGITLSAEISYDLMHLQIQFLLGMISLAVIAIIFILLYQKNSNYLYHEARMDGLTGLFRRRIFFQKGEKILGRLKYNASDRGGYFLILDIDHFKEINDKYGHPTGDKVLKEIARILENNLGEKGIIGRLGGDEFVGLINVPSSKKEIIQILNNMKKEISKIQAGEEYVTCSMGVVLIEKNQTIDQLYRSADRLLYEAKKNGKNQIAFGQGSL</sequence>
<feature type="domain" description="GGDEF" evidence="2">
    <location>
        <begin position="233"/>
        <end position="362"/>
    </location>
</feature>
<accession>A0A9D2RWI5</accession>
<dbReference type="Gene3D" id="3.30.70.270">
    <property type="match status" value="1"/>
</dbReference>
<protein>
    <submittedName>
        <fullName evidence="3">GGDEF domain-containing protein</fullName>
    </submittedName>
</protein>
<gene>
    <name evidence="3" type="ORF">IAA06_07085</name>
</gene>
<dbReference type="PANTHER" id="PTHR45138:SF9">
    <property type="entry name" value="DIGUANYLATE CYCLASE DGCM-RELATED"/>
    <property type="match status" value="1"/>
</dbReference>
<feature type="transmembrane region" description="Helical" evidence="1">
    <location>
        <begin position="77"/>
        <end position="99"/>
    </location>
</feature>
<name>A0A9D2RWI5_9FIRM</name>
<dbReference type="InterPro" id="IPR000160">
    <property type="entry name" value="GGDEF_dom"/>
</dbReference>
<dbReference type="GO" id="GO:0052621">
    <property type="term" value="F:diguanylate cyclase activity"/>
    <property type="evidence" value="ECO:0007669"/>
    <property type="project" value="TreeGrafter"/>
</dbReference>
<dbReference type="SUPFAM" id="SSF55073">
    <property type="entry name" value="Nucleotide cyclase"/>
    <property type="match status" value="1"/>
</dbReference>
<dbReference type="Gene3D" id="1.10.1760.20">
    <property type="match status" value="1"/>
</dbReference>
<comment type="caution">
    <text evidence="3">The sequence shown here is derived from an EMBL/GenBank/DDBJ whole genome shotgun (WGS) entry which is preliminary data.</text>
</comment>
<keyword evidence="1" id="KW-0812">Transmembrane</keyword>
<dbReference type="InterPro" id="IPR043128">
    <property type="entry name" value="Rev_trsase/Diguanyl_cyclase"/>
</dbReference>
<evidence type="ECO:0000313" key="3">
    <source>
        <dbReference type="EMBL" id="HJB28544.1"/>
    </source>
</evidence>
<keyword evidence="1" id="KW-1133">Transmembrane helix</keyword>
<dbReference type="SMART" id="SM00267">
    <property type="entry name" value="GGDEF"/>
    <property type="match status" value="1"/>
</dbReference>
<feature type="transmembrane region" description="Helical" evidence="1">
    <location>
        <begin position="6"/>
        <end position="22"/>
    </location>
</feature>
<dbReference type="FunFam" id="3.30.70.270:FF:000001">
    <property type="entry name" value="Diguanylate cyclase domain protein"/>
    <property type="match status" value="1"/>
</dbReference>
<reference evidence="3" key="2">
    <citation type="submission" date="2021-04" db="EMBL/GenBank/DDBJ databases">
        <authorList>
            <person name="Gilroy R."/>
        </authorList>
    </citation>
    <scope>NUCLEOTIDE SEQUENCE</scope>
    <source>
        <strain evidence="3">ChiSjej1B19-5720</strain>
    </source>
</reference>
<dbReference type="CDD" id="cd01949">
    <property type="entry name" value="GGDEF"/>
    <property type="match status" value="1"/>
</dbReference>
<dbReference type="EMBL" id="DWYZ01000138">
    <property type="protein sequence ID" value="HJB28544.1"/>
    <property type="molecule type" value="Genomic_DNA"/>
</dbReference>
<dbReference type="PROSITE" id="PS50887">
    <property type="entry name" value="GGDEF"/>
    <property type="match status" value="1"/>
</dbReference>
<evidence type="ECO:0000256" key="1">
    <source>
        <dbReference type="SAM" id="Phobius"/>
    </source>
</evidence>
<dbReference type="InterPro" id="IPR029787">
    <property type="entry name" value="Nucleotide_cyclase"/>
</dbReference>
<feature type="transmembrane region" description="Helical" evidence="1">
    <location>
        <begin position="34"/>
        <end position="57"/>
    </location>
</feature>
<dbReference type="AlphaFoldDB" id="A0A9D2RWI5"/>
<evidence type="ECO:0000313" key="4">
    <source>
        <dbReference type="Proteomes" id="UP000823842"/>
    </source>
</evidence>
<dbReference type="InterPro" id="IPR050469">
    <property type="entry name" value="Diguanylate_Cyclase"/>
</dbReference>
<dbReference type="NCBIfam" id="TIGR00254">
    <property type="entry name" value="GGDEF"/>
    <property type="match status" value="1"/>
</dbReference>
<dbReference type="PANTHER" id="PTHR45138">
    <property type="entry name" value="REGULATORY COMPONENTS OF SENSORY TRANSDUCTION SYSTEM"/>
    <property type="match status" value="1"/>
</dbReference>
<dbReference type="Pfam" id="PF00990">
    <property type="entry name" value="GGDEF"/>
    <property type="match status" value="1"/>
</dbReference>
<feature type="transmembrane region" description="Helical" evidence="1">
    <location>
        <begin position="170"/>
        <end position="190"/>
    </location>
</feature>
<proteinExistence type="predicted"/>